<dbReference type="InterPro" id="IPR016134">
    <property type="entry name" value="Dockerin_dom"/>
</dbReference>
<dbReference type="InterPro" id="IPR002048">
    <property type="entry name" value="EF_hand_dom"/>
</dbReference>
<dbReference type="Pfam" id="PF13306">
    <property type="entry name" value="LRR_5"/>
    <property type="match status" value="4"/>
</dbReference>
<name>A0ABR7HI41_9FIRM</name>
<dbReference type="Gene3D" id="3.80.10.10">
    <property type="entry name" value="Ribonuclease Inhibitor"/>
    <property type="match status" value="3"/>
</dbReference>
<dbReference type="Proteomes" id="UP000636755">
    <property type="component" value="Unassembled WGS sequence"/>
</dbReference>
<dbReference type="InterPro" id="IPR002105">
    <property type="entry name" value="Dockerin_1_rpt"/>
</dbReference>
<dbReference type="SUPFAM" id="SSF63446">
    <property type="entry name" value="Type I dockerin domain"/>
    <property type="match status" value="1"/>
</dbReference>
<sequence length="643" mass="70177">MRKTKKFAAILLSALILSSSFSVLPVSAATVGNDTAVVSVNSTLTSGNYQYKVLDDNTICISRYIGEEENITIPAKINGLTVTTIGKGAFVQTGMGSLNIPASITDIKPNAFKFSGFNKIEVDKNNLNYTSINGVLFSKDKTVLLAYPKENSATSYIIPDGVKIIESTAFMGTSNLNSIVIPDGVTTIKENAFYLCSNLKNVSIPTSVKSIGRDAFDFSVCSKVNNGYYIGNCLIGADNEINGNFTIKDGTRLVADSSIKGNENLESITVPASVEIIGDCALNFSSESLKNITVANENKYFSSENGVLFNKNKTELLCYPCGKKETTYTVPNTVTKLATVSFSGCKLNKLNLPNNLKYIDESAFTETSLKTLSIPESVEYIGRYAFDLSGIETINIPKGITTIEEGTFYRCMQLKSVSIDNHIKHIGDYAFSACYNLSDINISNNVTSIGKGAFQSTIIQKIKLPASLESIGEYAFNNCQNLQEVTIPNKEIKIDNRAFYNCPKLNTVAIPAKVKEIGKNAFGYQGNIFDEEDYKYGEENAIRDFKITGYSNTAAETYAKENGFEFISLGEQILTGDANQDGTVNIKDVTYLQMHIAGNKNTDGSPLIDETNKQLFDSIDMNNDGKLTVNDVTALQTYLTQNN</sequence>
<dbReference type="PROSITE" id="PS50222">
    <property type="entry name" value="EF_HAND_2"/>
    <property type="match status" value="1"/>
</dbReference>
<dbReference type="RefSeq" id="WP_186934573.1">
    <property type="nucleotide sequence ID" value="NZ_JACOPS010000001.1"/>
</dbReference>
<keyword evidence="5" id="KW-1185">Reference proteome</keyword>
<dbReference type="InterPro" id="IPR018247">
    <property type="entry name" value="EF_Hand_1_Ca_BS"/>
</dbReference>
<comment type="caution">
    <text evidence="4">The sequence shown here is derived from an EMBL/GenBank/DDBJ whole genome shotgun (WGS) entry which is preliminary data.</text>
</comment>
<feature type="chain" id="PRO_5047405686" evidence="1">
    <location>
        <begin position="29"/>
        <end position="643"/>
    </location>
</feature>
<dbReference type="Gene3D" id="1.10.1330.10">
    <property type="entry name" value="Dockerin domain"/>
    <property type="match status" value="1"/>
</dbReference>
<accession>A0ABR7HI41</accession>
<protein>
    <submittedName>
        <fullName evidence="4">Leucine-rich repeat protein</fullName>
    </submittedName>
</protein>
<organism evidence="4 5">
    <name type="scientific">Ruminococcus intestinalis</name>
    <dbReference type="NCBI Taxonomy" id="2763066"/>
    <lineage>
        <taxon>Bacteria</taxon>
        <taxon>Bacillati</taxon>
        <taxon>Bacillota</taxon>
        <taxon>Clostridia</taxon>
        <taxon>Eubacteriales</taxon>
        <taxon>Oscillospiraceae</taxon>
        <taxon>Ruminococcus</taxon>
    </lineage>
</organism>
<reference evidence="4 5" key="1">
    <citation type="submission" date="2020-08" db="EMBL/GenBank/DDBJ databases">
        <title>Genome public.</title>
        <authorList>
            <person name="Liu C."/>
            <person name="Sun Q."/>
        </authorList>
    </citation>
    <scope>NUCLEOTIDE SEQUENCE [LARGE SCALE GENOMIC DNA]</scope>
    <source>
        <strain evidence="4 5">NSJ-71</strain>
    </source>
</reference>
<feature type="domain" description="Dockerin" evidence="3">
    <location>
        <begin position="571"/>
        <end position="643"/>
    </location>
</feature>
<dbReference type="SUPFAM" id="SSF52058">
    <property type="entry name" value="L domain-like"/>
    <property type="match status" value="1"/>
</dbReference>
<evidence type="ECO:0000259" key="2">
    <source>
        <dbReference type="PROSITE" id="PS50222"/>
    </source>
</evidence>
<dbReference type="InterPro" id="IPR032675">
    <property type="entry name" value="LRR_dom_sf"/>
</dbReference>
<dbReference type="InterPro" id="IPR026906">
    <property type="entry name" value="LRR_5"/>
</dbReference>
<evidence type="ECO:0000313" key="5">
    <source>
        <dbReference type="Proteomes" id="UP000636755"/>
    </source>
</evidence>
<dbReference type="CDD" id="cd14256">
    <property type="entry name" value="Dockerin_I"/>
    <property type="match status" value="1"/>
</dbReference>
<proteinExistence type="predicted"/>
<feature type="domain" description="EF-hand" evidence="2">
    <location>
        <begin position="607"/>
        <end position="642"/>
    </location>
</feature>
<dbReference type="Pfam" id="PF00404">
    <property type="entry name" value="Dockerin_1"/>
    <property type="match status" value="1"/>
</dbReference>
<evidence type="ECO:0000256" key="1">
    <source>
        <dbReference type="SAM" id="SignalP"/>
    </source>
</evidence>
<feature type="signal peptide" evidence="1">
    <location>
        <begin position="1"/>
        <end position="28"/>
    </location>
</feature>
<keyword evidence="1" id="KW-0732">Signal</keyword>
<dbReference type="InterPro" id="IPR053139">
    <property type="entry name" value="Surface_bspA-like"/>
</dbReference>
<evidence type="ECO:0000313" key="4">
    <source>
        <dbReference type="EMBL" id="MBC5727188.1"/>
    </source>
</evidence>
<dbReference type="InterPro" id="IPR036439">
    <property type="entry name" value="Dockerin_dom_sf"/>
</dbReference>
<dbReference type="EMBL" id="JACOPS010000001">
    <property type="protein sequence ID" value="MBC5727188.1"/>
    <property type="molecule type" value="Genomic_DNA"/>
</dbReference>
<dbReference type="PANTHER" id="PTHR45661">
    <property type="entry name" value="SURFACE ANTIGEN"/>
    <property type="match status" value="1"/>
</dbReference>
<dbReference type="PANTHER" id="PTHR45661:SF3">
    <property type="entry name" value="IG-LIKE DOMAIN-CONTAINING PROTEIN"/>
    <property type="match status" value="1"/>
</dbReference>
<dbReference type="PROSITE" id="PS00018">
    <property type="entry name" value="EF_HAND_1"/>
    <property type="match status" value="2"/>
</dbReference>
<gene>
    <name evidence="4" type="ORF">H8R91_01330</name>
</gene>
<evidence type="ECO:0000259" key="3">
    <source>
        <dbReference type="PROSITE" id="PS51766"/>
    </source>
</evidence>
<dbReference type="PROSITE" id="PS51766">
    <property type="entry name" value="DOCKERIN"/>
    <property type="match status" value="1"/>
</dbReference>